<dbReference type="OrthoDB" id="1809419at2"/>
<dbReference type="SMART" id="SM00257">
    <property type="entry name" value="LysM"/>
    <property type="match status" value="1"/>
</dbReference>
<dbReference type="AlphaFoldDB" id="I4A509"/>
<dbReference type="InterPro" id="IPR036779">
    <property type="entry name" value="LysM_dom_sf"/>
</dbReference>
<dbReference type="eggNOG" id="ENOG502ZNP5">
    <property type="taxonomic scope" value="Bacteria"/>
</dbReference>
<dbReference type="Gene3D" id="3.10.350.10">
    <property type="entry name" value="LysM domain"/>
    <property type="match status" value="1"/>
</dbReference>
<evidence type="ECO:0000313" key="3">
    <source>
        <dbReference type="Proteomes" id="UP000006053"/>
    </source>
</evidence>
<gene>
    <name evidence="2" type="ordered locus">Desde_0591</name>
</gene>
<dbReference type="SUPFAM" id="SSF54106">
    <property type="entry name" value="LysM domain"/>
    <property type="match status" value="1"/>
</dbReference>
<evidence type="ECO:0000313" key="2">
    <source>
        <dbReference type="EMBL" id="AFL99043.1"/>
    </source>
</evidence>
<dbReference type="Pfam" id="PF01476">
    <property type="entry name" value="LysM"/>
    <property type="match status" value="1"/>
</dbReference>
<sequence length="48" mass="5512">MGHSVRKGESLYKIAKRHGTSVHHLLKLNPHVRSRPATIYPGEKIRVR</sequence>
<dbReference type="InterPro" id="IPR018392">
    <property type="entry name" value="LysM"/>
</dbReference>
<keyword evidence="3" id="KW-1185">Reference proteome</keyword>
<dbReference type="STRING" id="756499.Desde_0591"/>
<dbReference type="PROSITE" id="PS51782">
    <property type="entry name" value="LYSM"/>
    <property type="match status" value="1"/>
</dbReference>
<name>I4A509_DESDJ</name>
<proteinExistence type="predicted"/>
<dbReference type="Proteomes" id="UP000006053">
    <property type="component" value="Chromosome"/>
</dbReference>
<dbReference type="KEGG" id="ddh:Desde_0591"/>
<reference evidence="2 3" key="2">
    <citation type="journal article" date="2015" name="J. Bacteriol.">
        <title>Genomic, proteomic, and biochemical analysis of the organohalide respiratory pathway in Desulfitobacterium dehalogenans.</title>
        <authorList>
            <person name="Kruse T."/>
            <person name="van de Pas B.A."/>
            <person name="Atteia A."/>
            <person name="Krab K."/>
            <person name="Hagen W.R."/>
            <person name="Goodwin L."/>
            <person name="Chain P."/>
            <person name="Boeren S."/>
            <person name="Maphosa F."/>
            <person name="Schraa G."/>
            <person name="de Vos W.M."/>
            <person name="van der Oost J."/>
            <person name="Smidt H."/>
            <person name="Stams A.J."/>
        </authorList>
    </citation>
    <scope>NUCLEOTIDE SEQUENCE [LARGE SCALE GENOMIC DNA]</scope>
    <source>
        <strain evidence="3">ATCC 51507 / DSM 9161 / JW/IU-DC1</strain>
    </source>
</reference>
<feature type="domain" description="LysM" evidence="1">
    <location>
        <begin position="1"/>
        <end position="47"/>
    </location>
</feature>
<protein>
    <submittedName>
        <fullName evidence="2">LysM domain-containing protein</fullName>
    </submittedName>
</protein>
<reference evidence="3" key="1">
    <citation type="submission" date="2012-06" db="EMBL/GenBank/DDBJ databases">
        <title>Complete sequence of Desulfitobacterium dehalogenans ATCC 51507.</title>
        <authorList>
            <person name="Lucas S."/>
            <person name="Han J."/>
            <person name="Lapidus A."/>
            <person name="Cheng J.-F."/>
            <person name="Goodwin L."/>
            <person name="Pitluck S."/>
            <person name="Peters L."/>
            <person name="Ovchinnikova G."/>
            <person name="Teshima H."/>
            <person name="Detter J.C."/>
            <person name="Han C."/>
            <person name="Tapia R."/>
            <person name="Land M."/>
            <person name="Hauser L."/>
            <person name="Kyrpides N."/>
            <person name="Ivanova N."/>
            <person name="Pagani I."/>
            <person name="Kruse T."/>
            <person name="de Vos W.M."/>
            <person name="Smidt H."/>
            <person name="Woyke T."/>
        </authorList>
    </citation>
    <scope>NUCLEOTIDE SEQUENCE [LARGE SCALE GENOMIC DNA]</scope>
    <source>
        <strain evidence="3">ATCC 51507 / DSM 9161 / JW/IU-DC1</strain>
    </source>
</reference>
<dbReference type="HOGENOM" id="CLU_3152014_0_0_9"/>
<dbReference type="CDD" id="cd00118">
    <property type="entry name" value="LysM"/>
    <property type="match status" value="1"/>
</dbReference>
<dbReference type="EMBL" id="CP003348">
    <property type="protein sequence ID" value="AFL99043.1"/>
    <property type="molecule type" value="Genomic_DNA"/>
</dbReference>
<evidence type="ECO:0000259" key="1">
    <source>
        <dbReference type="PROSITE" id="PS51782"/>
    </source>
</evidence>
<organism evidence="2 3">
    <name type="scientific">Desulfitobacterium dehalogenans (strain ATCC 51507 / DSM 9161 / JW/IU-DC1)</name>
    <dbReference type="NCBI Taxonomy" id="756499"/>
    <lineage>
        <taxon>Bacteria</taxon>
        <taxon>Bacillati</taxon>
        <taxon>Bacillota</taxon>
        <taxon>Clostridia</taxon>
        <taxon>Eubacteriales</taxon>
        <taxon>Desulfitobacteriaceae</taxon>
        <taxon>Desulfitobacterium</taxon>
    </lineage>
</organism>
<accession>I4A509</accession>